<comment type="caution">
    <text evidence="1">The sequence shown here is derived from an EMBL/GenBank/DDBJ whole genome shotgun (WGS) entry which is preliminary data.</text>
</comment>
<reference evidence="1 2" key="1">
    <citation type="submission" date="2018-11" db="EMBL/GenBank/DDBJ databases">
        <title>Rufibacter latericius sp. nov., isolated from water in Baiyang Lake.</title>
        <authorList>
            <person name="Yang Y."/>
        </authorList>
    </citation>
    <scope>NUCLEOTIDE SEQUENCE [LARGE SCALE GENOMIC DNA]</scope>
    <source>
        <strain evidence="1 2">MCC P1</strain>
    </source>
</reference>
<evidence type="ECO:0000313" key="2">
    <source>
        <dbReference type="Proteomes" id="UP000271010"/>
    </source>
</evidence>
<name>A0A3M9MQ88_9BACT</name>
<dbReference type="AlphaFoldDB" id="A0A3M9MQ88"/>
<evidence type="ECO:0000313" key="1">
    <source>
        <dbReference type="EMBL" id="RNI27679.1"/>
    </source>
</evidence>
<gene>
    <name evidence="1" type="ORF">EFA69_16300</name>
</gene>
<keyword evidence="2" id="KW-1185">Reference proteome</keyword>
<dbReference type="Proteomes" id="UP000271010">
    <property type="component" value="Unassembled WGS sequence"/>
</dbReference>
<proteinExistence type="predicted"/>
<accession>A0A3M9MQ88</accession>
<organism evidence="1 2">
    <name type="scientific">Rufibacter immobilis</name>
    <dbReference type="NCBI Taxonomy" id="1348778"/>
    <lineage>
        <taxon>Bacteria</taxon>
        <taxon>Pseudomonadati</taxon>
        <taxon>Bacteroidota</taxon>
        <taxon>Cytophagia</taxon>
        <taxon>Cytophagales</taxon>
        <taxon>Hymenobacteraceae</taxon>
        <taxon>Rufibacter</taxon>
    </lineage>
</organism>
<dbReference type="RefSeq" id="WP_123134147.1">
    <property type="nucleotide sequence ID" value="NZ_RJJE01000017.1"/>
</dbReference>
<dbReference type="EMBL" id="RJJE01000017">
    <property type="protein sequence ID" value="RNI27679.1"/>
    <property type="molecule type" value="Genomic_DNA"/>
</dbReference>
<sequence>MSSRFFPNSNKRQDKAKIKAAIKVNRIRMDRAVNTINGINTELERKKVDRLVEMFKPISQETAEAIKEKGAPKRIYAGSEIYPHLAKLEPYGIRIILMDTGNIKPRQWVCSWKENIEEDWGDEPSSIQS</sequence>
<protein>
    <submittedName>
        <fullName evidence="1">Uncharacterized protein</fullName>
    </submittedName>
</protein>